<reference evidence="3 4" key="1">
    <citation type="journal article" date="2024" name="J Genomics">
        <title>Draft genome sequencing and assembly of Favolaschia claudopus CIRM-BRFM 2984 isolated from oak limbs.</title>
        <authorList>
            <person name="Navarro D."/>
            <person name="Drula E."/>
            <person name="Chaduli D."/>
            <person name="Cazenave R."/>
            <person name="Ahrendt S."/>
            <person name="Wang J."/>
            <person name="Lipzen A."/>
            <person name="Daum C."/>
            <person name="Barry K."/>
            <person name="Grigoriev I.V."/>
            <person name="Favel A."/>
            <person name="Rosso M.N."/>
            <person name="Martin F."/>
        </authorList>
    </citation>
    <scope>NUCLEOTIDE SEQUENCE [LARGE SCALE GENOMIC DNA]</scope>
    <source>
        <strain evidence="3 4">CIRM-BRFM 2984</strain>
    </source>
</reference>
<accession>A0AAW0CV06</accession>
<feature type="signal peptide" evidence="2">
    <location>
        <begin position="1"/>
        <end position="21"/>
    </location>
</feature>
<dbReference type="Gene3D" id="3.50.50.60">
    <property type="entry name" value="FAD/NAD(P)-binding domain"/>
    <property type="match status" value="2"/>
</dbReference>
<evidence type="ECO:0000256" key="1">
    <source>
        <dbReference type="ARBA" id="ARBA00010790"/>
    </source>
</evidence>
<dbReference type="GO" id="GO:0016491">
    <property type="term" value="F:oxidoreductase activity"/>
    <property type="evidence" value="ECO:0007669"/>
    <property type="project" value="TreeGrafter"/>
</dbReference>
<feature type="chain" id="PRO_5043350964" evidence="2">
    <location>
        <begin position="22"/>
        <end position="414"/>
    </location>
</feature>
<dbReference type="PANTHER" id="PTHR11552">
    <property type="entry name" value="GLUCOSE-METHANOL-CHOLINE GMC OXIDOREDUCTASE"/>
    <property type="match status" value="1"/>
</dbReference>
<evidence type="ECO:0000256" key="2">
    <source>
        <dbReference type="SAM" id="SignalP"/>
    </source>
</evidence>
<evidence type="ECO:0000313" key="4">
    <source>
        <dbReference type="Proteomes" id="UP001362999"/>
    </source>
</evidence>
<keyword evidence="4" id="KW-1185">Reference proteome</keyword>
<organism evidence="3 4">
    <name type="scientific">Favolaschia claudopus</name>
    <dbReference type="NCBI Taxonomy" id="2862362"/>
    <lineage>
        <taxon>Eukaryota</taxon>
        <taxon>Fungi</taxon>
        <taxon>Dikarya</taxon>
        <taxon>Basidiomycota</taxon>
        <taxon>Agaricomycotina</taxon>
        <taxon>Agaricomycetes</taxon>
        <taxon>Agaricomycetidae</taxon>
        <taxon>Agaricales</taxon>
        <taxon>Marasmiineae</taxon>
        <taxon>Mycenaceae</taxon>
        <taxon>Favolaschia</taxon>
    </lineage>
</organism>
<dbReference type="Proteomes" id="UP001362999">
    <property type="component" value="Unassembled WGS sequence"/>
</dbReference>
<dbReference type="InterPro" id="IPR012132">
    <property type="entry name" value="GMC_OxRdtase"/>
</dbReference>
<dbReference type="SUPFAM" id="SSF51905">
    <property type="entry name" value="FAD/NAD(P)-binding domain"/>
    <property type="match status" value="1"/>
</dbReference>
<name>A0AAW0CV06_9AGAR</name>
<comment type="similarity">
    <text evidence="1">Belongs to the GMC oxidoreductase family.</text>
</comment>
<dbReference type="EMBL" id="JAWWNJ010000013">
    <property type="protein sequence ID" value="KAK7042741.1"/>
    <property type="molecule type" value="Genomic_DNA"/>
</dbReference>
<dbReference type="InterPro" id="IPR036188">
    <property type="entry name" value="FAD/NAD-bd_sf"/>
</dbReference>
<comment type="caution">
    <text evidence="3">The sequence shown here is derived from an EMBL/GenBank/DDBJ whole genome shotgun (WGS) entry which is preliminary data.</text>
</comment>
<keyword evidence="2" id="KW-0732">Signal</keyword>
<gene>
    <name evidence="3" type="ORF">R3P38DRAFT_3179274</name>
</gene>
<sequence length="414" mass="44883">MLSLQIALPLLLSSSLGLGQAAYDGFDALDECPQSSTGVYDYIVVGSEHGFSVLVIETGVDESKNINTTTLALNFDATDDPKIDLNYTIREYPSDFRIQRNDVWYPRAAGIGGCTHLRSAASRAHSYRVYAAYRFTTQWTTASGDFVKHSTKLADGSTIAPGPGICRNTSRCWSGIMGGILSHNSPFQKHNEALLNPQWEPVGNAAIAAAGPLIEDINSHLPSRTSLADSTLGPLTRISRDLQSGIGKSKDIVAQGVSVAFGAKLPIAQVSTGKKTSKEKNIFARREVIVSAGTFQSPQLLMVYALWHRRLRPTQEVGIPTVVDLPGVGSNLQGNEEIRVFWELQQNFTDPVSFGEVFSTSANATTLEPDIDTYFVSKEFPGFVHGLSVITASTPNFLTIVNLKAEKIPSKMGR</sequence>
<dbReference type="PANTHER" id="PTHR11552:SF147">
    <property type="entry name" value="CHOLINE DEHYDROGENASE, MITOCHONDRIAL"/>
    <property type="match status" value="1"/>
</dbReference>
<dbReference type="AlphaFoldDB" id="A0AAW0CV06"/>
<proteinExistence type="inferred from homology"/>
<protein>
    <submittedName>
        <fullName evidence="3">Choline dehydrogenase</fullName>
    </submittedName>
</protein>
<evidence type="ECO:0000313" key="3">
    <source>
        <dbReference type="EMBL" id="KAK7042741.1"/>
    </source>
</evidence>
<dbReference type="GO" id="GO:0050660">
    <property type="term" value="F:flavin adenine dinucleotide binding"/>
    <property type="evidence" value="ECO:0007669"/>
    <property type="project" value="InterPro"/>
</dbReference>